<comment type="caution">
    <text evidence="3">The sequence shown here is derived from an EMBL/GenBank/DDBJ whole genome shotgun (WGS) entry which is preliminary data.</text>
</comment>
<dbReference type="OrthoDB" id="959032at2"/>
<dbReference type="InterPro" id="IPR001387">
    <property type="entry name" value="Cro/C1-type_HTH"/>
</dbReference>
<sequence length="129" mass="14545">MTTLGTKLARLRSKKGYSQQEVADKLGISQPAYHKYESDEVKPGLENLFKIAEIYDVEIGELMDDVQNIISHNTIDSYIANAAGNVINPVFNMHSEELLECVMKSQQDLTELMTSQNKLIELLINKLKS</sequence>
<feature type="domain" description="HTH cro/C1-type" evidence="2">
    <location>
        <begin position="8"/>
        <end position="62"/>
    </location>
</feature>
<evidence type="ECO:0000259" key="2">
    <source>
        <dbReference type="PROSITE" id="PS50943"/>
    </source>
</evidence>
<dbReference type="CDD" id="cd00093">
    <property type="entry name" value="HTH_XRE"/>
    <property type="match status" value="1"/>
</dbReference>
<dbReference type="PANTHER" id="PTHR46558">
    <property type="entry name" value="TRACRIPTIONAL REGULATORY PROTEIN-RELATED-RELATED"/>
    <property type="match status" value="1"/>
</dbReference>
<name>J2KJR3_9FLAO</name>
<dbReference type="SMART" id="SM00530">
    <property type="entry name" value="HTH_XRE"/>
    <property type="match status" value="1"/>
</dbReference>
<dbReference type="AlphaFoldDB" id="J2KJR3"/>
<accession>J2KJR3</accession>
<protein>
    <submittedName>
        <fullName evidence="3">Putative transcriptional regulator</fullName>
    </submittedName>
</protein>
<dbReference type="PANTHER" id="PTHR46558:SF11">
    <property type="entry name" value="HTH-TYPE TRANSCRIPTIONAL REGULATOR XRE"/>
    <property type="match status" value="1"/>
</dbReference>
<dbReference type="Pfam" id="PF01381">
    <property type="entry name" value="HTH_3"/>
    <property type="match status" value="1"/>
</dbReference>
<dbReference type="Proteomes" id="UP000007509">
    <property type="component" value="Unassembled WGS sequence"/>
</dbReference>
<keyword evidence="1" id="KW-0238">DNA-binding</keyword>
<evidence type="ECO:0000313" key="4">
    <source>
        <dbReference type="Proteomes" id="UP000007509"/>
    </source>
</evidence>
<dbReference type="PATRIC" id="fig|1144316.3.peg.1577"/>
<dbReference type="EMBL" id="AKJY01000023">
    <property type="protein sequence ID" value="EJL73318.1"/>
    <property type="molecule type" value="Genomic_DNA"/>
</dbReference>
<dbReference type="RefSeq" id="WP_007842400.1">
    <property type="nucleotide sequence ID" value="NZ_AKJY01000023.1"/>
</dbReference>
<proteinExistence type="predicted"/>
<dbReference type="GO" id="GO:0003677">
    <property type="term" value="F:DNA binding"/>
    <property type="evidence" value="ECO:0007669"/>
    <property type="project" value="UniProtKB-KW"/>
</dbReference>
<dbReference type="PROSITE" id="PS50943">
    <property type="entry name" value="HTH_CROC1"/>
    <property type="match status" value="1"/>
</dbReference>
<reference evidence="3 4" key="1">
    <citation type="journal article" date="2012" name="J. Bacteriol.">
        <title>Twenty-one genome sequences from Pseudomonas species and 19 genome sequences from diverse bacteria isolated from the rhizosphere and endosphere of Populus deltoides.</title>
        <authorList>
            <person name="Brown S.D."/>
            <person name="Utturkar S.M."/>
            <person name="Klingeman D.M."/>
            <person name="Johnson C.M."/>
            <person name="Martin S.L."/>
            <person name="Land M.L."/>
            <person name="Lu T.Y."/>
            <person name="Schadt C.W."/>
            <person name="Doktycz M.J."/>
            <person name="Pelletier D.A."/>
        </authorList>
    </citation>
    <scope>NUCLEOTIDE SEQUENCE [LARGE SCALE GENOMIC DNA]</scope>
    <source>
        <strain evidence="3 4">CF314</strain>
    </source>
</reference>
<keyword evidence="4" id="KW-1185">Reference proteome</keyword>
<gene>
    <name evidence="3" type="ORF">PMI13_01571</name>
</gene>
<dbReference type="SUPFAM" id="SSF47413">
    <property type="entry name" value="lambda repressor-like DNA-binding domains"/>
    <property type="match status" value="1"/>
</dbReference>
<dbReference type="Gene3D" id="1.10.260.40">
    <property type="entry name" value="lambda repressor-like DNA-binding domains"/>
    <property type="match status" value="1"/>
</dbReference>
<evidence type="ECO:0000256" key="1">
    <source>
        <dbReference type="ARBA" id="ARBA00023125"/>
    </source>
</evidence>
<organism evidence="3 4">
    <name type="scientific">Chryseobacterium populi</name>
    <dbReference type="NCBI Taxonomy" id="1144316"/>
    <lineage>
        <taxon>Bacteria</taxon>
        <taxon>Pseudomonadati</taxon>
        <taxon>Bacteroidota</taxon>
        <taxon>Flavobacteriia</taxon>
        <taxon>Flavobacteriales</taxon>
        <taxon>Weeksellaceae</taxon>
        <taxon>Chryseobacterium group</taxon>
        <taxon>Chryseobacterium</taxon>
    </lineage>
</organism>
<evidence type="ECO:0000313" key="3">
    <source>
        <dbReference type="EMBL" id="EJL73318.1"/>
    </source>
</evidence>
<dbReference type="InterPro" id="IPR010982">
    <property type="entry name" value="Lambda_DNA-bd_dom_sf"/>
</dbReference>